<evidence type="ECO:0000313" key="8">
    <source>
        <dbReference type="EMBL" id="NMC64200.1"/>
    </source>
</evidence>
<proteinExistence type="inferred from homology"/>
<comment type="similarity">
    <text evidence="6">Belongs to the peptidase M48 family.</text>
</comment>
<name>A0A7X9IMM4_9DELT</name>
<dbReference type="PANTHER" id="PTHR22726:SF24">
    <property type="entry name" value="M48 FAMILY METALLOPEPTIDASE"/>
    <property type="match status" value="1"/>
</dbReference>
<dbReference type="CDD" id="cd07324">
    <property type="entry name" value="M48C_Oma1-like"/>
    <property type="match status" value="1"/>
</dbReference>
<dbReference type="Pfam" id="PF01435">
    <property type="entry name" value="Peptidase_M48"/>
    <property type="match status" value="1"/>
</dbReference>
<dbReference type="Proteomes" id="UP000524246">
    <property type="component" value="Unassembled WGS sequence"/>
</dbReference>
<keyword evidence="5 6" id="KW-0482">Metalloprotease</keyword>
<reference evidence="8 9" key="1">
    <citation type="journal article" date="2020" name="Biotechnol. Biofuels">
        <title>New insights from the biogas microbiome by comprehensive genome-resolved metagenomics of nearly 1600 species originating from multiple anaerobic digesters.</title>
        <authorList>
            <person name="Campanaro S."/>
            <person name="Treu L."/>
            <person name="Rodriguez-R L.M."/>
            <person name="Kovalovszki A."/>
            <person name="Ziels R.M."/>
            <person name="Maus I."/>
            <person name="Zhu X."/>
            <person name="Kougias P.G."/>
            <person name="Basile A."/>
            <person name="Luo G."/>
            <person name="Schluter A."/>
            <person name="Konstantinidis K.T."/>
            <person name="Angelidaki I."/>
        </authorList>
    </citation>
    <scope>NUCLEOTIDE SEQUENCE [LARGE SCALE GENOMIC DNA]</scope>
    <source>
        <strain evidence="8">AS27yjCOA_65</strain>
    </source>
</reference>
<evidence type="ECO:0000313" key="9">
    <source>
        <dbReference type="Proteomes" id="UP000524246"/>
    </source>
</evidence>
<dbReference type="GO" id="GO:0016020">
    <property type="term" value="C:membrane"/>
    <property type="evidence" value="ECO:0007669"/>
    <property type="project" value="TreeGrafter"/>
</dbReference>
<comment type="cofactor">
    <cofactor evidence="6">
        <name>Zn(2+)</name>
        <dbReference type="ChEBI" id="CHEBI:29105"/>
    </cofactor>
    <text evidence="6">Binds 1 zinc ion per subunit.</text>
</comment>
<dbReference type="AlphaFoldDB" id="A0A7X9IMM4"/>
<evidence type="ECO:0000259" key="7">
    <source>
        <dbReference type="Pfam" id="PF01435"/>
    </source>
</evidence>
<dbReference type="GO" id="GO:0051603">
    <property type="term" value="P:proteolysis involved in protein catabolic process"/>
    <property type="evidence" value="ECO:0007669"/>
    <property type="project" value="TreeGrafter"/>
</dbReference>
<evidence type="ECO:0000256" key="6">
    <source>
        <dbReference type="RuleBase" id="RU003983"/>
    </source>
</evidence>
<gene>
    <name evidence="8" type="ORF">GYA55_13630</name>
</gene>
<dbReference type="InterPro" id="IPR051156">
    <property type="entry name" value="Mito/Outer_Membr_Metalloprot"/>
</dbReference>
<evidence type="ECO:0000256" key="1">
    <source>
        <dbReference type="ARBA" id="ARBA00022670"/>
    </source>
</evidence>
<dbReference type="PANTHER" id="PTHR22726">
    <property type="entry name" value="METALLOENDOPEPTIDASE OMA1"/>
    <property type="match status" value="1"/>
</dbReference>
<accession>A0A7X9IMM4</accession>
<dbReference type="Gene3D" id="3.30.2010.10">
    <property type="entry name" value="Metalloproteases ('zincins'), catalytic domain"/>
    <property type="match status" value="1"/>
</dbReference>
<dbReference type="EMBL" id="JAAZON010000624">
    <property type="protein sequence ID" value="NMC64200.1"/>
    <property type="molecule type" value="Genomic_DNA"/>
</dbReference>
<evidence type="ECO:0000256" key="2">
    <source>
        <dbReference type="ARBA" id="ARBA00022723"/>
    </source>
</evidence>
<sequence length="199" mass="22827">MKDYGAITNQNAKSYIRILGQRLQNAFPYAKHRFSSYEIIILNSTTPAAFSPGGSFIFLSKGLILSLTSEEELAFVIAHEMAHQELKHTALAELKEKKYTEYKQIDAYMSEQNETLELEADKFAAATLAQAGYDPVLATQAIFNAARKRQDLQRNPQVLQLLERRRMALQKFLQKSRVRSYGLLLPQRNFLYFQSILRS</sequence>
<evidence type="ECO:0000256" key="4">
    <source>
        <dbReference type="ARBA" id="ARBA00022833"/>
    </source>
</evidence>
<evidence type="ECO:0000256" key="3">
    <source>
        <dbReference type="ARBA" id="ARBA00022801"/>
    </source>
</evidence>
<protein>
    <submittedName>
        <fullName evidence="8">M48 family metalloprotease</fullName>
    </submittedName>
</protein>
<dbReference type="InterPro" id="IPR001915">
    <property type="entry name" value="Peptidase_M48"/>
</dbReference>
<dbReference type="GO" id="GO:0046872">
    <property type="term" value="F:metal ion binding"/>
    <property type="evidence" value="ECO:0007669"/>
    <property type="project" value="UniProtKB-KW"/>
</dbReference>
<keyword evidence="3 6" id="KW-0378">Hydrolase</keyword>
<dbReference type="GO" id="GO:0004222">
    <property type="term" value="F:metalloendopeptidase activity"/>
    <property type="evidence" value="ECO:0007669"/>
    <property type="project" value="InterPro"/>
</dbReference>
<keyword evidence="1 6" id="KW-0645">Protease</keyword>
<evidence type="ECO:0000256" key="5">
    <source>
        <dbReference type="ARBA" id="ARBA00023049"/>
    </source>
</evidence>
<feature type="domain" description="Peptidase M48" evidence="7">
    <location>
        <begin position="29"/>
        <end position="90"/>
    </location>
</feature>
<keyword evidence="2" id="KW-0479">Metal-binding</keyword>
<keyword evidence="4 6" id="KW-0862">Zinc</keyword>
<comment type="caution">
    <text evidence="8">The sequence shown here is derived from an EMBL/GenBank/DDBJ whole genome shotgun (WGS) entry which is preliminary data.</text>
</comment>
<organism evidence="8 9">
    <name type="scientific">SAR324 cluster bacterium</name>
    <dbReference type="NCBI Taxonomy" id="2024889"/>
    <lineage>
        <taxon>Bacteria</taxon>
        <taxon>Deltaproteobacteria</taxon>
        <taxon>SAR324 cluster</taxon>
    </lineage>
</organism>